<evidence type="ECO:0000313" key="4">
    <source>
        <dbReference type="Proteomes" id="UP001549055"/>
    </source>
</evidence>
<evidence type="ECO:0000256" key="1">
    <source>
        <dbReference type="SAM" id="Phobius"/>
    </source>
</evidence>
<dbReference type="RefSeq" id="WP_354280335.1">
    <property type="nucleotide sequence ID" value="NZ_JBEPMK010000002.1"/>
</dbReference>
<proteinExistence type="predicted"/>
<feature type="domain" description="DUF3955" evidence="2">
    <location>
        <begin position="10"/>
        <end position="62"/>
    </location>
</feature>
<keyword evidence="1" id="KW-0472">Membrane</keyword>
<keyword evidence="1" id="KW-0812">Transmembrane</keyword>
<sequence length="71" mass="8383">MKNMDWLRVFATLSFFLGVLSFVAKSIGPEYIDKQGVLHEYFFLVPTGFLFIFLGLLLFMLWFYKKFGKKS</sequence>
<feature type="transmembrane region" description="Helical" evidence="1">
    <location>
        <begin position="41"/>
        <end position="64"/>
    </location>
</feature>
<dbReference type="InterPro" id="IPR025016">
    <property type="entry name" value="DUF3955"/>
</dbReference>
<keyword evidence="1" id="KW-1133">Transmembrane helix</keyword>
<dbReference type="Pfam" id="PF13127">
    <property type="entry name" value="DUF3955"/>
    <property type="match status" value="1"/>
</dbReference>
<comment type="caution">
    <text evidence="3">The sequence shown here is derived from an EMBL/GenBank/DDBJ whole genome shotgun (WGS) entry which is preliminary data.</text>
</comment>
<name>A0ABV2JL75_9STRE</name>
<gene>
    <name evidence="3" type="ORF">ABID27_000742</name>
</gene>
<dbReference type="Proteomes" id="UP001549055">
    <property type="component" value="Unassembled WGS sequence"/>
</dbReference>
<evidence type="ECO:0000313" key="3">
    <source>
        <dbReference type="EMBL" id="MET3644120.1"/>
    </source>
</evidence>
<reference evidence="3 4" key="1">
    <citation type="submission" date="2024-06" db="EMBL/GenBank/DDBJ databases">
        <title>Genomic Encyclopedia of Type Strains, Phase IV (KMG-IV): sequencing the most valuable type-strain genomes for metagenomic binning, comparative biology and taxonomic classification.</title>
        <authorList>
            <person name="Goeker M."/>
        </authorList>
    </citation>
    <scope>NUCLEOTIDE SEQUENCE [LARGE SCALE GENOMIC DNA]</scope>
    <source>
        <strain evidence="3 4">DSM 15349</strain>
    </source>
</reference>
<keyword evidence="4" id="KW-1185">Reference proteome</keyword>
<protein>
    <submittedName>
        <fullName evidence="3">Membrane protein</fullName>
    </submittedName>
</protein>
<accession>A0ABV2JL75</accession>
<evidence type="ECO:0000259" key="2">
    <source>
        <dbReference type="Pfam" id="PF13127"/>
    </source>
</evidence>
<dbReference type="EMBL" id="JBEPMK010000002">
    <property type="protein sequence ID" value="MET3644120.1"/>
    <property type="molecule type" value="Genomic_DNA"/>
</dbReference>
<organism evidence="3 4">
    <name type="scientific">Streptococcus gallinaceus</name>
    <dbReference type="NCBI Taxonomy" id="165758"/>
    <lineage>
        <taxon>Bacteria</taxon>
        <taxon>Bacillati</taxon>
        <taxon>Bacillota</taxon>
        <taxon>Bacilli</taxon>
        <taxon>Lactobacillales</taxon>
        <taxon>Streptococcaceae</taxon>
        <taxon>Streptococcus</taxon>
    </lineage>
</organism>